<evidence type="ECO:0000259" key="2">
    <source>
        <dbReference type="PROSITE" id="PS50086"/>
    </source>
</evidence>
<organism evidence="3 4">
    <name type="scientific">Durusdinium trenchii</name>
    <dbReference type="NCBI Taxonomy" id="1381693"/>
    <lineage>
        <taxon>Eukaryota</taxon>
        <taxon>Sar</taxon>
        <taxon>Alveolata</taxon>
        <taxon>Dinophyceae</taxon>
        <taxon>Suessiales</taxon>
        <taxon>Symbiodiniaceae</taxon>
        <taxon>Durusdinium</taxon>
    </lineage>
</organism>
<dbReference type="Gene3D" id="1.10.8.270">
    <property type="entry name" value="putative rabgap domain of human tbc1 domain family member 14 like domains"/>
    <property type="match status" value="1"/>
</dbReference>
<feature type="region of interest" description="Disordered" evidence="1">
    <location>
        <begin position="36"/>
        <end position="69"/>
    </location>
</feature>
<evidence type="ECO:0000313" key="4">
    <source>
        <dbReference type="Proteomes" id="UP001642484"/>
    </source>
</evidence>
<comment type="caution">
    <text evidence="3">The sequence shown here is derived from an EMBL/GenBank/DDBJ whole genome shotgun (WGS) entry which is preliminary data.</text>
</comment>
<sequence>MELCKTEGARSSHLLGFAISRRPVAYICHEVPTPASAASATLPTPEPTRRVQEPGQPRTEQSEVKTDSASVATGQQFAIRWVDRTWIDTYGPSWATQTHRVKHSEAQHGGCEQSLSEILRLWWDVWEKAVYRMDSDGSDELPAVPGTEELQMAPAPPADFSSEDRALHEALEDFYWRRRATNLSNINAIVVKYRGVNVSHLWAQLAIKPPGDEKATREDVYNVPPAEGVEMLARSLYGSSPYEYSQKEPELRVQLEEKFAEVRREVLADGLTPSKAQLLDRALQRGDGSDALLRLLTFRGLPDEDQQLRAQVWKVLHRLIELGSANSGQVLLGYLPMKRHDEWNAIQGEKRAMYMSYRSELLSTSATQQVSVSRRPHSPGGEIEDEELLQEIKNDVERTRRDLEYFRRPETKAALTALLFVYAKLNPGVRYVQGMNEIAAILLYVMSVNAESAESDAFWCFSEMMVEIKEGFMQAMDHSGEGYDPLLARCGAAEAQPLLTLAGWDQVVRHLHKAELSLFVFVLRWCTAAGQQLCFVVHTCVAVILGKREALLATDKQFSLAEIMQAGPRGTDFDELLRRANAICAFERRGDQEPIFPPRRLQVMDDLNEWVWCIVRDLGAAAAVASEVGAEVSKNFQEKIAPVVRERAGQASEIVQDKAQALQSWLHETAPARKEAFEQAKGFSHDSGGGTGRIGENTSNQTASIPDPLLAHNGWRNHLTHPQPFERVCGSFGKILSSAELWGKSPGQIKLDPYPTTNLTTTYNRSLAAMVFQLD</sequence>
<dbReference type="InterPro" id="IPR035969">
    <property type="entry name" value="Rab-GAP_TBC_sf"/>
</dbReference>
<dbReference type="Proteomes" id="UP001642484">
    <property type="component" value="Unassembled WGS sequence"/>
</dbReference>
<dbReference type="PROSITE" id="PS50086">
    <property type="entry name" value="TBC_RABGAP"/>
    <property type="match status" value="1"/>
</dbReference>
<keyword evidence="4" id="KW-1185">Reference proteome</keyword>
<dbReference type="PANTHER" id="PTHR22957:SF27">
    <property type="entry name" value="TBC1 DOMAIN FAMILY MEMBER 13"/>
    <property type="match status" value="1"/>
</dbReference>
<feature type="domain" description="Rab-GAP TBC" evidence="2">
    <location>
        <begin position="303"/>
        <end position="555"/>
    </location>
</feature>
<accession>A0ABP0PSL4</accession>
<reference evidence="3 4" key="1">
    <citation type="submission" date="2024-02" db="EMBL/GenBank/DDBJ databases">
        <authorList>
            <person name="Chen Y."/>
            <person name="Shah S."/>
            <person name="Dougan E. K."/>
            <person name="Thang M."/>
            <person name="Chan C."/>
        </authorList>
    </citation>
    <scope>NUCLEOTIDE SEQUENCE [LARGE SCALE GENOMIC DNA]</scope>
</reference>
<dbReference type="SUPFAM" id="SSF47923">
    <property type="entry name" value="Ypt/Rab-GAP domain of gyp1p"/>
    <property type="match status" value="1"/>
</dbReference>
<dbReference type="SMART" id="SM00164">
    <property type="entry name" value="TBC"/>
    <property type="match status" value="1"/>
</dbReference>
<dbReference type="PANTHER" id="PTHR22957">
    <property type="entry name" value="TBC1 DOMAIN FAMILY MEMBER GTPASE-ACTIVATING PROTEIN"/>
    <property type="match status" value="1"/>
</dbReference>
<evidence type="ECO:0000256" key="1">
    <source>
        <dbReference type="SAM" id="MobiDB-lite"/>
    </source>
</evidence>
<proteinExistence type="predicted"/>
<dbReference type="Pfam" id="PF00566">
    <property type="entry name" value="RabGAP-TBC"/>
    <property type="match status" value="1"/>
</dbReference>
<gene>
    <name evidence="3" type="ORF">CCMP2556_LOCUS38940</name>
</gene>
<evidence type="ECO:0000313" key="3">
    <source>
        <dbReference type="EMBL" id="CAK9079017.1"/>
    </source>
</evidence>
<feature type="region of interest" description="Disordered" evidence="1">
    <location>
        <begin position="678"/>
        <end position="706"/>
    </location>
</feature>
<name>A0ABP0PSL4_9DINO</name>
<dbReference type="InterPro" id="IPR000195">
    <property type="entry name" value="Rab-GAP-TBC_dom"/>
</dbReference>
<dbReference type="EMBL" id="CAXAMN010023607">
    <property type="protein sequence ID" value="CAK9079017.1"/>
    <property type="molecule type" value="Genomic_DNA"/>
</dbReference>
<protein>
    <recommendedName>
        <fullName evidence="2">Rab-GAP TBC domain-containing protein</fullName>
    </recommendedName>
</protein>